<dbReference type="OrthoDB" id="10048604at2759"/>
<evidence type="ECO:0000256" key="3">
    <source>
        <dbReference type="ARBA" id="ARBA00022491"/>
    </source>
</evidence>
<dbReference type="GO" id="GO:0000122">
    <property type="term" value="P:negative regulation of transcription by RNA polymerase II"/>
    <property type="evidence" value="ECO:0007669"/>
    <property type="project" value="TreeGrafter"/>
</dbReference>
<feature type="domain" description="Histone deacetylase complex subunit SAP130 C-terminal" evidence="8">
    <location>
        <begin position="758"/>
        <end position="959"/>
    </location>
</feature>
<dbReference type="Proteomes" id="UP001152888">
    <property type="component" value="Unassembled WGS sequence"/>
</dbReference>
<organism evidence="9 10">
    <name type="scientific">Acanthoscelides obtectus</name>
    <name type="common">Bean weevil</name>
    <name type="synonym">Bruchus obtectus</name>
    <dbReference type="NCBI Taxonomy" id="200917"/>
    <lineage>
        <taxon>Eukaryota</taxon>
        <taxon>Metazoa</taxon>
        <taxon>Ecdysozoa</taxon>
        <taxon>Arthropoda</taxon>
        <taxon>Hexapoda</taxon>
        <taxon>Insecta</taxon>
        <taxon>Pterygota</taxon>
        <taxon>Neoptera</taxon>
        <taxon>Endopterygota</taxon>
        <taxon>Coleoptera</taxon>
        <taxon>Polyphaga</taxon>
        <taxon>Cucujiformia</taxon>
        <taxon>Chrysomeloidea</taxon>
        <taxon>Chrysomelidae</taxon>
        <taxon>Bruchinae</taxon>
        <taxon>Bruchini</taxon>
        <taxon>Acanthoscelides</taxon>
    </lineage>
</organism>
<dbReference type="GO" id="GO:0070822">
    <property type="term" value="C:Sin3-type complex"/>
    <property type="evidence" value="ECO:0007669"/>
    <property type="project" value="TreeGrafter"/>
</dbReference>
<name>A0A9P0KKR5_ACAOB</name>
<evidence type="ECO:0000256" key="7">
    <source>
        <dbReference type="SAM" id="MobiDB-lite"/>
    </source>
</evidence>
<feature type="region of interest" description="Disordered" evidence="7">
    <location>
        <begin position="657"/>
        <end position="679"/>
    </location>
</feature>
<evidence type="ECO:0000256" key="2">
    <source>
        <dbReference type="ARBA" id="ARBA00007859"/>
    </source>
</evidence>
<evidence type="ECO:0000313" key="9">
    <source>
        <dbReference type="EMBL" id="CAH1976238.1"/>
    </source>
</evidence>
<feature type="region of interest" description="Disordered" evidence="7">
    <location>
        <begin position="78"/>
        <end position="121"/>
    </location>
</feature>
<feature type="compositionally biased region" description="Basic and acidic residues" evidence="7">
    <location>
        <begin position="791"/>
        <end position="812"/>
    </location>
</feature>
<comment type="subcellular location">
    <subcellularLocation>
        <location evidence="1">Nucleus</location>
    </subcellularLocation>
</comment>
<evidence type="ECO:0000256" key="5">
    <source>
        <dbReference type="ARBA" id="ARBA00023163"/>
    </source>
</evidence>
<protein>
    <recommendedName>
        <fullName evidence="8">Histone deacetylase complex subunit SAP130 C-terminal domain-containing protein</fullName>
    </recommendedName>
</protein>
<dbReference type="PANTHER" id="PTHR13497:SF3">
    <property type="entry name" value="HISTONE DEACETYLASE COMPLEX SUBUNIT SAP130"/>
    <property type="match status" value="1"/>
</dbReference>
<feature type="compositionally biased region" description="Low complexity" evidence="7">
    <location>
        <begin position="713"/>
        <end position="732"/>
    </location>
</feature>
<dbReference type="AlphaFoldDB" id="A0A9P0KKR5"/>
<dbReference type="InterPro" id="IPR031963">
    <property type="entry name" value="SAP130_C"/>
</dbReference>
<accession>A0A9P0KKR5</accession>
<dbReference type="EMBL" id="CAKOFQ010006846">
    <property type="protein sequence ID" value="CAH1976238.1"/>
    <property type="molecule type" value="Genomic_DNA"/>
</dbReference>
<feature type="region of interest" description="Disordered" evidence="7">
    <location>
        <begin position="609"/>
        <end position="645"/>
    </location>
</feature>
<dbReference type="InterPro" id="IPR024137">
    <property type="entry name" value="His_deAcase_cplx_SAP130"/>
</dbReference>
<dbReference type="Pfam" id="PF16014">
    <property type="entry name" value="SAP130_C"/>
    <property type="match status" value="1"/>
</dbReference>
<evidence type="ECO:0000313" key="10">
    <source>
        <dbReference type="Proteomes" id="UP001152888"/>
    </source>
</evidence>
<keyword evidence="5" id="KW-0804">Transcription</keyword>
<keyword evidence="6" id="KW-0539">Nucleus</keyword>
<comment type="similarity">
    <text evidence="2">Belongs to the SAP130 family.</text>
</comment>
<keyword evidence="10" id="KW-1185">Reference proteome</keyword>
<evidence type="ECO:0000256" key="1">
    <source>
        <dbReference type="ARBA" id="ARBA00004123"/>
    </source>
</evidence>
<comment type="caution">
    <text evidence="9">The sequence shown here is derived from an EMBL/GenBank/DDBJ whole genome shotgun (WGS) entry which is preliminary data.</text>
</comment>
<feature type="region of interest" description="Disordered" evidence="7">
    <location>
        <begin position="696"/>
        <end position="814"/>
    </location>
</feature>
<proteinExistence type="inferred from homology"/>
<evidence type="ECO:0000256" key="4">
    <source>
        <dbReference type="ARBA" id="ARBA00023015"/>
    </source>
</evidence>
<evidence type="ECO:0000259" key="8">
    <source>
        <dbReference type="Pfam" id="PF16014"/>
    </source>
</evidence>
<feature type="compositionally biased region" description="Low complexity" evidence="7">
    <location>
        <begin position="625"/>
        <end position="637"/>
    </location>
</feature>
<keyword evidence="3" id="KW-0678">Repressor</keyword>
<sequence length="973" mass="104819">MNNSEDEKEASKAVPLDLAKSQITTVKTVESKPPLVMSSQSLRGVRVLSQSVSNPNTVALGNAIITTNLISQAVLKPVDSRTPTTTSQSLTSGNLSRPTQITFSPTTPLIAQSTTGTSYHVPRGPAVVANLAAPRSNVTTVRAPMVVTAQGSQPHAFVRPQRPPTAGQGTTWLTNTQNGSQIKGTPTVLSAPVKGTVVTGKPQIIARTQGPQISSGISSIRPNTILQSTITIGPSGVTGQMQPFKPAAATIQALGTTVAQVLPNRTQAVVYTANTSQFTPTTRITVSNTTLAAQRLPQTRITSQASGARLTMPVNVTQSCTRLVAPQTTVLTSGMRLSTVSTSQPSTVLGSIPATRITTTQPTGTISRLSVATAPAVSTANILGSTRISTLNLQNLHSLVAVANNAQPRNVQSPKVITQPAQGTIHLTPLSTTVKTTSNVVSTIARTINVPSVAVNQRQTTVVPSQAISIAKVFNQAVDVTHGTSPATTTASVFIHAPSSQQQPTRRTSQSPTPVSGTCFAPCSSASPATTVATYTLASGTYFYDNSASTYSVNRTFANQQPFTTLATQSSQPQAVRQTPVLSTQQVHGVVSSQPQQQQIRFNPMMVVEQTQQPQRPSSQPPPQSQTTFQQSFQASTVDQQSMSNAAAEAMLQQQAALTKVTSSPRPSILRKRDHEGTPLKAAKNLQPMLATLPSAQQQVAPPLSPPSRPDSRGNGHSSGGSTTISATSSPGLAEINDDSNHATVVNNIKEEEESKPPVEMSPRKKPRKQQLTGNDLDEHNDDMQFISENTVKKEHEDSDGNHSDEIKDRNSETCVTVRKPAPVSLLNSYRQNWKATHNHYLRHSDVKPKDERRPTIMDLANQCRVQEKINGWKIHHLTTQMEDLADQEEGVYNQLTELLKCTESEENCRQYDKEINRVNELIKGNLQRVKIINDGMKEAKSQIMKIFDHKVHVMDIINRCASKRNFKKREKS</sequence>
<evidence type="ECO:0000256" key="6">
    <source>
        <dbReference type="ARBA" id="ARBA00023242"/>
    </source>
</evidence>
<feature type="compositionally biased region" description="Polar residues" evidence="7">
    <location>
        <begin position="81"/>
        <end position="118"/>
    </location>
</feature>
<dbReference type="PANTHER" id="PTHR13497">
    <property type="entry name" value="HISTONE DEACETYLASE COMPLEX SUBUNIT SAP130"/>
    <property type="match status" value="1"/>
</dbReference>
<keyword evidence="4" id="KW-0805">Transcription regulation</keyword>
<reference evidence="9" key="1">
    <citation type="submission" date="2022-03" db="EMBL/GenBank/DDBJ databases">
        <authorList>
            <person name="Sayadi A."/>
        </authorList>
    </citation>
    <scope>NUCLEOTIDE SEQUENCE</scope>
</reference>
<gene>
    <name evidence="9" type="ORF">ACAOBT_LOCUS12046</name>
</gene>